<dbReference type="GO" id="GO:0005886">
    <property type="term" value="C:plasma membrane"/>
    <property type="evidence" value="ECO:0007669"/>
    <property type="project" value="UniProtKB-SubCell"/>
</dbReference>
<evidence type="ECO:0000256" key="2">
    <source>
        <dbReference type="ARBA" id="ARBA00004651"/>
    </source>
</evidence>
<name>A0A078MH28_9BACL</name>
<dbReference type="PANTHER" id="PTHR45528">
    <property type="entry name" value="SENSOR HISTIDINE KINASE CPXA"/>
    <property type="match status" value="1"/>
</dbReference>
<dbReference type="EC" id="2.7.13.3" evidence="3"/>
<keyword evidence="10" id="KW-0067">ATP-binding</keyword>
<evidence type="ECO:0000256" key="4">
    <source>
        <dbReference type="ARBA" id="ARBA00022475"/>
    </source>
</evidence>
<dbReference type="SMART" id="SM00387">
    <property type="entry name" value="HATPase_c"/>
    <property type="match status" value="1"/>
</dbReference>
<dbReference type="EMBL" id="LN483075">
    <property type="protein sequence ID" value="CEA04001.1"/>
    <property type="molecule type" value="Genomic_DNA"/>
</dbReference>
<dbReference type="HOGENOM" id="CLU_000445_73_2_9"/>
<dbReference type="PATRIC" id="fig|1461583.4.peg.1693"/>
<keyword evidence="5" id="KW-0597">Phosphoprotein</keyword>
<dbReference type="GO" id="GO:0000155">
    <property type="term" value="F:phosphorelay sensor kinase activity"/>
    <property type="evidence" value="ECO:0007669"/>
    <property type="project" value="InterPro"/>
</dbReference>
<feature type="transmembrane region" description="Helical" evidence="14">
    <location>
        <begin position="312"/>
        <end position="331"/>
    </location>
</feature>
<evidence type="ECO:0000256" key="9">
    <source>
        <dbReference type="ARBA" id="ARBA00022777"/>
    </source>
</evidence>
<evidence type="ECO:0000256" key="1">
    <source>
        <dbReference type="ARBA" id="ARBA00000085"/>
    </source>
</evidence>
<keyword evidence="12" id="KW-0902">Two-component regulatory system</keyword>
<dbReference type="SUPFAM" id="SSF55874">
    <property type="entry name" value="ATPase domain of HSP90 chaperone/DNA topoisomerase II/histidine kinase"/>
    <property type="match status" value="1"/>
</dbReference>
<dbReference type="PROSITE" id="PS50885">
    <property type="entry name" value="HAMP"/>
    <property type="match status" value="1"/>
</dbReference>
<evidence type="ECO:0000259" key="15">
    <source>
        <dbReference type="PROSITE" id="PS50109"/>
    </source>
</evidence>
<dbReference type="FunFam" id="1.10.287.130:FF:000008">
    <property type="entry name" value="Two-component sensor histidine kinase"/>
    <property type="match status" value="1"/>
</dbReference>
<organism evidence="17">
    <name type="scientific">Metalysinibacillus saudimassiliensis</name>
    <dbReference type="NCBI Taxonomy" id="1461583"/>
    <lineage>
        <taxon>Bacteria</taxon>
        <taxon>Bacillati</taxon>
        <taxon>Bacillota</taxon>
        <taxon>Bacilli</taxon>
        <taxon>Bacillales</taxon>
        <taxon>Caryophanaceae</taxon>
        <taxon>Metalysinibacillus</taxon>
    </lineage>
</organism>
<dbReference type="InterPro" id="IPR003594">
    <property type="entry name" value="HATPase_dom"/>
</dbReference>
<keyword evidence="9 17" id="KW-0418">Kinase</keyword>
<feature type="transmembrane region" description="Helical" evidence="14">
    <location>
        <begin position="272"/>
        <end position="291"/>
    </location>
</feature>
<proteinExistence type="predicted"/>
<dbReference type="AlphaFoldDB" id="A0A078MH28"/>
<feature type="domain" description="HAMP" evidence="16">
    <location>
        <begin position="451"/>
        <end position="497"/>
    </location>
</feature>
<keyword evidence="13 14" id="KW-0472">Membrane</keyword>
<keyword evidence="11 14" id="KW-1133">Transmembrane helix</keyword>
<dbReference type="Gene3D" id="3.30.565.10">
    <property type="entry name" value="Histidine kinase-like ATPase, C-terminal domain"/>
    <property type="match status" value="1"/>
</dbReference>
<dbReference type="InterPro" id="IPR003660">
    <property type="entry name" value="HAMP_dom"/>
</dbReference>
<keyword evidence="8" id="KW-0547">Nucleotide-binding</keyword>
<feature type="domain" description="Histidine kinase" evidence="15">
    <location>
        <begin position="512"/>
        <end position="727"/>
    </location>
</feature>
<evidence type="ECO:0000256" key="10">
    <source>
        <dbReference type="ARBA" id="ARBA00022840"/>
    </source>
</evidence>
<evidence type="ECO:0000256" key="3">
    <source>
        <dbReference type="ARBA" id="ARBA00012438"/>
    </source>
</evidence>
<dbReference type="CDD" id="cd00082">
    <property type="entry name" value="HisKA"/>
    <property type="match status" value="1"/>
</dbReference>
<evidence type="ECO:0000256" key="11">
    <source>
        <dbReference type="ARBA" id="ARBA00022989"/>
    </source>
</evidence>
<evidence type="ECO:0000313" key="17">
    <source>
        <dbReference type="EMBL" id="CEA04001.1"/>
    </source>
</evidence>
<evidence type="ECO:0000256" key="8">
    <source>
        <dbReference type="ARBA" id="ARBA00022741"/>
    </source>
</evidence>
<feature type="transmembrane region" description="Helical" evidence="14">
    <location>
        <begin position="343"/>
        <end position="365"/>
    </location>
</feature>
<dbReference type="InterPro" id="IPR036890">
    <property type="entry name" value="HATPase_C_sf"/>
</dbReference>
<keyword evidence="4" id="KW-1003">Cell membrane</keyword>
<feature type="transmembrane region" description="Helical" evidence="14">
    <location>
        <begin position="427"/>
        <end position="446"/>
    </location>
</feature>
<evidence type="ECO:0000256" key="14">
    <source>
        <dbReference type="SAM" id="Phobius"/>
    </source>
</evidence>
<sequence>MKNQKRQKIIVALAVWVLIVAIVALERPDYFYDNIASKYTYEHVMEDYLIDVGPLVLNPPTKEAMVRSIDVSTSEIDQYRYRYGSKEEQIADITLQYEEAINEANQNGNEARKVQLTEERDKKLQDIKKNFEDDEHVKKKITKEKVKVVESYLAQIEEQRTELINNFPYISYSLKDVDTGEVKQLGDVEAKAIKKYNFNQETQMLVANTYARNAEWVFQDGDYTYWPMLTESKKREASNQTHYYKGVLLIDENKFKASNDYNTYRQVLMKHYVFLAFVASGVISLLILLLMKARLREVYERVTFFHQTKLDVHLALILASGFGFMISISRVSNLLLLKQGSALIPWLLIVIATTTLLVASVNSLIYRAELKGNFFELMKESYLRQMLVACYDIVLNRSLFLQTTLLLSCSFIGGMAATTILNGGGGMFIFFLCFIVGFSGFFLFLARMGYLSRIVKDTEDLAAGKLNRPIAIKGRSVFAKHAQNLNELREGVRDSMNEQAKSERLKTELITNVSHDLRTPLTSIITYTELLKNDNLTPEERRSYVEVLDKKSERLKILIEDLFEVSKMASGNMELHKQRVDLMELVTQVVGEHEEELAESNLELRMTMPQAPIYAYVDGQKMWRLIDNLLINVRKYALAHTRVYVTLEENEQGQAELAIKNIAKYEIGGNVDELFERFKRADKSRHTEGSGLGLAIAQSIVDMHGGKMNIAVDGDLFKVTVNIEKVR</sequence>
<gene>
    <name evidence="17" type="primary">walK</name>
    <name evidence="17" type="ORF">BN1050_01765</name>
</gene>
<dbReference type="PRINTS" id="PR00344">
    <property type="entry name" value="BCTRLSENSOR"/>
</dbReference>
<dbReference type="Gene3D" id="1.10.287.130">
    <property type="match status" value="1"/>
</dbReference>
<dbReference type="PANTHER" id="PTHR45528:SF1">
    <property type="entry name" value="SENSOR HISTIDINE KINASE CPXA"/>
    <property type="match status" value="1"/>
</dbReference>
<dbReference type="InterPro" id="IPR003661">
    <property type="entry name" value="HisK_dim/P_dom"/>
</dbReference>
<evidence type="ECO:0000256" key="6">
    <source>
        <dbReference type="ARBA" id="ARBA00022679"/>
    </source>
</evidence>
<dbReference type="SUPFAM" id="SSF47384">
    <property type="entry name" value="Homodimeric domain of signal transducing histidine kinase"/>
    <property type="match status" value="1"/>
</dbReference>
<protein>
    <recommendedName>
        <fullName evidence="3">histidine kinase</fullName>
        <ecNumber evidence="3">2.7.13.3</ecNumber>
    </recommendedName>
</protein>
<dbReference type="PROSITE" id="PS50109">
    <property type="entry name" value="HIS_KIN"/>
    <property type="match status" value="1"/>
</dbReference>
<comment type="catalytic activity">
    <reaction evidence="1">
        <text>ATP + protein L-histidine = ADP + protein N-phospho-L-histidine.</text>
        <dbReference type="EC" id="2.7.13.3"/>
    </reaction>
</comment>
<keyword evidence="7 14" id="KW-0812">Transmembrane</keyword>
<evidence type="ECO:0000256" key="7">
    <source>
        <dbReference type="ARBA" id="ARBA00022692"/>
    </source>
</evidence>
<dbReference type="InterPro" id="IPR036097">
    <property type="entry name" value="HisK_dim/P_sf"/>
</dbReference>
<evidence type="ECO:0000259" key="16">
    <source>
        <dbReference type="PROSITE" id="PS50885"/>
    </source>
</evidence>
<dbReference type="SMART" id="SM00388">
    <property type="entry name" value="HisKA"/>
    <property type="match status" value="1"/>
</dbReference>
<dbReference type="InterPro" id="IPR050398">
    <property type="entry name" value="HssS/ArlS-like"/>
</dbReference>
<accession>A0A078MH28</accession>
<evidence type="ECO:0000256" key="12">
    <source>
        <dbReference type="ARBA" id="ARBA00023012"/>
    </source>
</evidence>
<feature type="transmembrane region" description="Helical" evidence="14">
    <location>
        <begin position="399"/>
        <end position="421"/>
    </location>
</feature>
<dbReference type="Pfam" id="PF00512">
    <property type="entry name" value="HisKA"/>
    <property type="match status" value="1"/>
</dbReference>
<evidence type="ECO:0000256" key="5">
    <source>
        <dbReference type="ARBA" id="ARBA00022553"/>
    </source>
</evidence>
<evidence type="ECO:0000256" key="13">
    <source>
        <dbReference type="ARBA" id="ARBA00023136"/>
    </source>
</evidence>
<comment type="subcellular location">
    <subcellularLocation>
        <location evidence="2">Cell membrane</location>
        <topology evidence="2">Multi-pass membrane protein</topology>
    </subcellularLocation>
</comment>
<dbReference type="GO" id="GO:0005524">
    <property type="term" value="F:ATP binding"/>
    <property type="evidence" value="ECO:0007669"/>
    <property type="project" value="UniProtKB-KW"/>
</dbReference>
<dbReference type="InterPro" id="IPR004358">
    <property type="entry name" value="Sig_transdc_His_kin-like_C"/>
</dbReference>
<dbReference type="InterPro" id="IPR005467">
    <property type="entry name" value="His_kinase_dom"/>
</dbReference>
<reference evidence="17" key="1">
    <citation type="submission" date="2014-07" db="EMBL/GenBank/DDBJ databases">
        <authorList>
            <person name="Urmite Genomes Urmite Genomes"/>
        </authorList>
    </citation>
    <scope>NUCLEOTIDE SEQUENCE</scope>
    <source>
        <strain evidence="17">13S34_air</strain>
    </source>
</reference>
<dbReference type="Pfam" id="PF02518">
    <property type="entry name" value="HATPase_c"/>
    <property type="match status" value="1"/>
</dbReference>
<keyword evidence="6" id="KW-0808">Transferase</keyword>